<accession>A0ABZ1PMK9</accession>
<reference evidence="1 2" key="1">
    <citation type="submission" date="2022-10" db="EMBL/GenBank/DDBJ databases">
        <title>The complete genomes of actinobacterial strains from the NBC collection.</title>
        <authorList>
            <person name="Joergensen T.S."/>
            <person name="Alvarez Arevalo M."/>
            <person name="Sterndorff E.B."/>
            <person name="Faurdal D."/>
            <person name="Vuksanovic O."/>
            <person name="Mourched A.-S."/>
            <person name="Charusanti P."/>
            <person name="Shaw S."/>
            <person name="Blin K."/>
            <person name="Weber T."/>
        </authorList>
    </citation>
    <scope>NUCLEOTIDE SEQUENCE [LARGE SCALE GENOMIC DNA]</scope>
    <source>
        <strain evidence="1 2">NBC_00396</strain>
    </source>
</reference>
<keyword evidence="2" id="KW-1185">Reference proteome</keyword>
<protein>
    <submittedName>
        <fullName evidence="1">Uncharacterized protein</fullName>
    </submittedName>
</protein>
<gene>
    <name evidence="1" type="ORF">OG375_13955</name>
</gene>
<dbReference type="Proteomes" id="UP001346877">
    <property type="component" value="Chromosome"/>
</dbReference>
<proteinExistence type="predicted"/>
<dbReference type="EMBL" id="CP107941">
    <property type="protein sequence ID" value="WUI85369.1"/>
    <property type="molecule type" value="Genomic_DNA"/>
</dbReference>
<name>A0ABZ1PMK9_9ACTN</name>
<dbReference type="RefSeq" id="WP_328375585.1">
    <property type="nucleotide sequence ID" value="NZ_CP107941.1"/>
</dbReference>
<evidence type="ECO:0000313" key="2">
    <source>
        <dbReference type="Proteomes" id="UP001346877"/>
    </source>
</evidence>
<organism evidence="1 2">
    <name type="scientific">Micromonospora zamorensis</name>
    <dbReference type="NCBI Taxonomy" id="709883"/>
    <lineage>
        <taxon>Bacteria</taxon>
        <taxon>Bacillati</taxon>
        <taxon>Actinomycetota</taxon>
        <taxon>Actinomycetes</taxon>
        <taxon>Micromonosporales</taxon>
        <taxon>Micromonosporaceae</taxon>
        <taxon>Micromonospora</taxon>
    </lineage>
</organism>
<evidence type="ECO:0000313" key="1">
    <source>
        <dbReference type="EMBL" id="WUI85369.1"/>
    </source>
</evidence>
<sequence length="82" mass="8982">MTTPETDVGRAQLWRITIPVVASASEVDALTDRLVETLCPDTAHEGPCPTPWALHVTDGNSLSKAEQRRLREEIADTNGLRT</sequence>